<proteinExistence type="inferred from homology"/>
<dbReference type="InterPro" id="IPR002912">
    <property type="entry name" value="ACT_dom"/>
</dbReference>
<dbReference type="EC" id="3.1.4.-" evidence="7"/>
<evidence type="ECO:0000256" key="7">
    <source>
        <dbReference type="HAMAP-Rule" id="MF_00277"/>
    </source>
</evidence>
<keyword evidence="5 7" id="KW-0460">Magnesium</keyword>
<dbReference type="GO" id="GO:0006808">
    <property type="term" value="P:regulation of nitrogen utilization"/>
    <property type="evidence" value="ECO:0007669"/>
    <property type="project" value="UniProtKB-UniRule"/>
</dbReference>
<dbReference type="InterPro" id="IPR010043">
    <property type="entry name" value="UTase/UR"/>
</dbReference>
<dbReference type="AlphaFoldDB" id="A0A3N1CQ04"/>
<dbReference type="InterPro" id="IPR013546">
    <property type="entry name" value="PII_UdlTrfase/GS_AdlTrfase"/>
</dbReference>
<dbReference type="CDD" id="cd04899">
    <property type="entry name" value="ACT_ACR-UUR-like_2"/>
    <property type="match status" value="1"/>
</dbReference>
<dbReference type="HAMAP" id="MF_00277">
    <property type="entry name" value="PII_uridylyl_transf"/>
    <property type="match status" value="1"/>
</dbReference>
<keyword evidence="4 7" id="KW-0378">Hydrolase</keyword>
<dbReference type="InterPro" id="IPR006674">
    <property type="entry name" value="HD_domain"/>
</dbReference>
<evidence type="ECO:0000256" key="3">
    <source>
        <dbReference type="ARBA" id="ARBA00022737"/>
    </source>
</evidence>
<dbReference type="InterPro" id="IPR045865">
    <property type="entry name" value="ACT-like_dom_sf"/>
</dbReference>
<keyword evidence="6 7" id="KW-0511">Multifunctional enzyme</keyword>
<dbReference type="InterPro" id="IPR043519">
    <property type="entry name" value="NT_sf"/>
</dbReference>
<dbReference type="Pfam" id="PF08335">
    <property type="entry name" value="GlnD_UR_UTase"/>
    <property type="match status" value="1"/>
</dbReference>
<dbReference type="CDD" id="cd04873">
    <property type="entry name" value="ACT_UUR-ACR-like"/>
    <property type="match status" value="1"/>
</dbReference>
<dbReference type="GO" id="GO:0008081">
    <property type="term" value="F:phosphoric diester hydrolase activity"/>
    <property type="evidence" value="ECO:0007669"/>
    <property type="project" value="UniProtKB-UniRule"/>
</dbReference>
<comment type="cofactor">
    <cofactor evidence="7">
        <name>Mg(2+)</name>
        <dbReference type="ChEBI" id="CHEBI:18420"/>
    </cofactor>
</comment>
<feature type="domain" description="ACT" evidence="8">
    <location>
        <begin position="571"/>
        <end position="651"/>
    </location>
</feature>
<dbReference type="Gene3D" id="1.10.3090.10">
    <property type="entry name" value="cca-adding enzyme, domain 2"/>
    <property type="match status" value="1"/>
</dbReference>
<keyword evidence="3" id="KW-0677">Repeat</keyword>
<dbReference type="Proteomes" id="UP000272400">
    <property type="component" value="Unassembled WGS sequence"/>
</dbReference>
<gene>
    <name evidence="7" type="primary">glnD</name>
    <name evidence="10" type="ORF">EDD29_0892</name>
</gene>
<evidence type="ECO:0000256" key="1">
    <source>
        <dbReference type="ARBA" id="ARBA00022679"/>
    </source>
</evidence>
<dbReference type="PANTHER" id="PTHR47320">
    <property type="entry name" value="BIFUNCTIONAL URIDYLYLTRANSFERASE/URIDYLYL-REMOVING ENZYME"/>
    <property type="match status" value="1"/>
</dbReference>
<keyword evidence="1 7" id="KW-0808">Transferase</keyword>
<dbReference type="SUPFAM" id="SSF81593">
    <property type="entry name" value="Nucleotidyltransferase substrate binding subunit/domain"/>
    <property type="match status" value="1"/>
</dbReference>
<evidence type="ECO:0000259" key="8">
    <source>
        <dbReference type="PROSITE" id="PS51671"/>
    </source>
</evidence>
<evidence type="ECO:0000256" key="6">
    <source>
        <dbReference type="ARBA" id="ARBA00023268"/>
    </source>
</evidence>
<keyword evidence="2 7" id="KW-0548">Nucleotidyltransferase</keyword>
<feature type="region of interest" description="Uridylyltransferase" evidence="7">
    <location>
        <begin position="1"/>
        <end position="268"/>
    </location>
</feature>
<dbReference type="EC" id="2.7.7.59" evidence="7"/>
<comment type="similarity">
    <text evidence="7">Belongs to the GlnD family.</text>
</comment>
<organism evidence="10 11">
    <name type="scientific">Actinocorallia herbida</name>
    <dbReference type="NCBI Taxonomy" id="58109"/>
    <lineage>
        <taxon>Bacteria</taxon>
        <taxon>Bacillati</taxon>
        <taxon>Actinomycetota</taxon>
        <taxon>Actinomycetes</taxon>
        <taxon>Streptosporangiales</taxon>
        <taxon>Thermomonosporaceae</taxon>
        <taxon>Actinocorallia</taxon>
    </lineage>
</organism>
<protein>
    <recommendedName>
        <fullName evidence="7">Bifunctional uridylyltransferase/uridylyl-removing enzyme</fullName>
        <shortName evidence="7">UTase/UR</shortName>
    </recommendedName>
    <alternativeName>
        <fullName evidence="7">Bifunctional [protein-PII] modification enzyme</fullName>
    </alternativeName>
    <alternativeName>
        <fullName evidence="7">Bifunctional nitrogen sensor protein</fullName>
    </alternativeName>
    <domain>
        <recommendedName>
            <fullName evidence="7">[Protein-PII] uridylyltransferase</fullName>
            <shortName evidence="7">PII uridylyltransferase</shortName>
            <shortName evidence="7">UTase</shortName>
            <ecNumber evidence="7">2.7.7.59</ecNumber>
        </recommendedName>
    </domain>
    <domain>
        <recommendedName>
            <fullName evidence="7">[Protein-PII]-UMP uridylyl-removing enzyme</fullName>
            <shortName evidence="7">UR</shortName>
            <ecNumber evidence="7">3.1.4.-</ecNumber>
        </recommendedName>
    </domain>
</protein>
<feature type="domain" description="ACT" evidence="8">
    <location>
        <begin position="682"/>
        <end position="752"/>
    </location>
</feature>
<dbReference type="Pfam" id="PF01966">
    <property type="entry name" value="HD"/>
    <property type="match status" value="1"/>
</dbReference>
<dbReference type="PANTHER" id="PTHR47320:SF1">
    <property type="entry name" value="BIFUNCTIONAL URIDYLYLTRANSFERASE_URIDYLYL-REMOVING ENZYME"/>
    <property type="match status" value="1"/>
</dbReference>
<dbReference type="InterPro" id="IPR003607">
    <property type="entry name" value="HD/PDEase_dom"/>
</dbReference>
<dbReference type="SMART" id="SM00471">
    <property type="entry name" value="HDc"/>
    <property type="match status" value="1"/>
</dbReference>
<dbReference type="PROSITE" id="PS51831">
    <property type="entry name" value="HD"/>
    <property type="match status" value="1"/>
</dbReference>
<comment type="domain">
    <text evidence="7">Has four distinct domains: an N-terminal nucleotidyltransferase (NT) domain responsible for UTase activity, a central HD domain that encodes UR activity, and two C-terminal ACT domains that seem to have a role in glutamine sensing.</text>
</comment>
<keyword evidence="11" id="KW-1185">Reference proteome</keyword>
<evidence type="ECO:0000313" key="11">
    <source>
        <dbReference type="Proteomes" id="UP000272400"/>
    </source>
</evidence>
<dbReference type="SUPFAM" id="SSF109604">
    <property type="entry name" value="HD-domain/PDEase-like"/>
    <property type="match status" value="1"/>
</dbReference>
<dbReference type="SUPFAM" id="SSF81301">
    <property type="entry name" value="Nucleotidyltransferase"/>
    <property type="match status" value="1"/>
</dbReference>
<comment type="caution">
    <text evidence="7">Lacks conserved residue(s) required for the propagation of feature annotation.</text>
</comment>
<evidence type="ECO:0000256" key="4">
    <source>
        <dbReference type="ARBA" id="ARBA00022801"/>
    </source>
</evidence>
<comment type="catalytic activity">
    <reaction evidence="7">
        <text>[protein-PII]-L-tyrosine + UTP = [protein-PII]-uridylyl-L-tyrosine + diphosphate</text>
        <dbReference type="Rhea" id="RHEA:13673"/>
        <dbReference type="Rhea" id="RHEA-COMP:12147"/>
        <dbReference type="Rhea" id="RHEA-COMP:12148"/>
        <dbReference type="ChEBI" id="CHEBI:33019"/>
        <dbReference type="ChEBI" id="CHEBI:46398"/>
        <dbReference type="ChEBI" id="CHEBI:46858"/>
        <dbReference type="ChEBI" id="CHEBI:90602"/>
        <dbReference type="EC" id="2.7.7.59"/>
    </reaction>
</comment>
<dbReference type="NCBIfam" id="NF002895">
    <property type="entry name" value="PRK03381.1"/>
    <property type="match status" value="1"/>
</dbReference>
<accession>A0A3N1CQ04</accession>
<evidence type="ECO:0000256" key="2">
    <source>
        <dbReference type="ARBA" id="ARBA00022695"/>
    </source>
</evidence>
<dbReference type="SUPFAM" id="SSF55021">
    <property type="entry name" value="ACT-like"/>
    <property type="match status" value="2"/>
</dbReference>
<dbReference type="SUPFAM" id="SSF81891">
    <property type="entry name" value="Poly A polymerase C-terminal region-like"/>
    <property type="match status" value="1"/>
</dbReference>
<sequence length="752" mass="80640">MSFATERATRVAELDEWLAELVADAEGVALVAVGSLGRRDLTPGGDLDLVLLHEGRADIAELAEKIWYPVWDRGLQLDHSVRTVAEARAVAGEDLKALMGLLHGRCVAGDRRLAEDVRSKVLADWRASARTRLPELREMTAERWERLGELAFLLEGDVKDAKGGLRDVHVMQAVVATWAVPEPSSRVRAAYDTLLDIRHALHKRTGRSADRLLLQEQDGVAEELGLADGIALLGAVAEAARTISYAADTVWRNVERFCAPPARAERTPIADGLVEYQGEVVLARGANLADPSMPLRAAAASANAGLPLAPATLDQLAKSFTALPVPWPESARTALVSLLGAGPAAIPVWEGLDQVGLVVRMIPDWTRVRNRPQRNAVHKWTVDRHLMEAAAGVAARIRDSSRPDLLLVGAFLHDIGKDGSGRDHSIAGAEHTRVIAAYLGFPKEDVEVLEAVVLHHLLLPDTATRRDLDDPRTIETVAEAVGTPLVLELLHALAAADAGATGPAAWGSWKARLIDELVRRTGAALRGDEPPRTPAPTSAQLALARHDGVAVRVSSSAVRGTWARHTGGSLSITVVAWDRPGLLWQAAGVLALHRLVLRTARTFSHGDVGGGNAVIEFTAQPEFGSPPEPASIEADLRRALAGRLDVADRLERRAKAVRTRPGVPVAPPRVTFVEEASSTATVVEVRAHDRPGLLWRIGRVLGDCGLHIRAAKIDTLGSEAVDVFYVVGHDGGPVTDDVLRGEIEEDILSALG</sequence>
<dbReference type="Pfam" id="PF01842">
    <property type="entry name" value="ACT"/>
    <property type="match status" value="1"/>
</dbReference>
<dbReference type="EMBL" id="RJKE01000001">
    <property type="protein sequence ID" value="ROO83389.1"/>
    <property type="molecule type" value="Genomic_DNA"/>
</dbReference>
<reference evidence="10 11" key="1">
    <citation type="submission" date="2018-11" db="EMBL/GenBank/DDBJ databases">
        <title>Sequencing the genomes of 1000 actinobacteria strains.</title>
        <authorList>
            <person name="Klenk H.-P."/>
        </authorList>
    </citation>
    <scope>NUCLEOTIDE SEQUENCE [LARGE SCALE GENOMIC DNA]</scope>
    <source>
        <strain evidence="10 11">DSM 44254</strain>
    </source>
</reference>
<dbReference type="GO" id="GO:0008773">
    <property type="term" value="F:[protein-PII] uridylyltransferase activity"/>
    <property type="evidence" value="ECO:0007669"/>
    <property type="project" value="UniProtKB-UniRule"/>
</dbReference>
<feature type="domain" description="HD" evidence="9">
    <location>
        <begin position="382"/>
        <end position="496"/>
    </location>
</feature>
<comment type="activity regulation">
    <text evidence="7">Uridylyltransferase (UTase) activity is inhibited by glutamine, while glutamine activates uridylyl-removing (UR) activity.</text>
</comment>
<evidence type="ECO:0000256" key="5">
    <source>
        <dbReference type="ARBA" id="ARBA00022842"/>
    </source>
</evidence>
<evidence type="ECO:0000259" key="9">
    <source>
        <dbReference type="PROSITE" id="PS51831"/>
    </source>
</evidence>
<dbReference type="CDD" id="cd05401">
    <property type="entry name" value="NT_GlnE_GlnD_like"/>
    <property type="match status" value="1"/>
</dbReference>
<comment type="caution">
    <text evidence="10">The sequence shown here is derived from an EMBL/GenBank/DDBJ whole genome shotgun (WGS) entry which is preliminary data.</text>
</comment>
<comment type="catalytic activity">
    <reaction evidence="7">
        <text>[protein-PII]-uridylyl-L-tyrosine + H2O = [protein-PII]-L-tyrosine + UMP + H(+)</text>
        <dbReference type="Rhea" id="RHEA:48600"/>
        <dbReference type="Rhea" id="RHEA-COMP:12147"/>
        <dbReference type="Rhea" id="RHEA-COMP:12148"/>
        <dbReference type="ChEBI" id="CHEBI:15377"/>
        <dbReference type="ChEBI" id="CHEBI:15378"/>
        <dbReference type="ChEBI" id="CHEBI:46858"/>
        <dbReference type="ChEBI" id="CHEBI:57865"/>
        <dbReference type="ChEBI" id="CHEBI:90602"/>
    </reaction>
</comment>
<dbReference type="PROSITE" id="PS51671">
    <property type="entry name" value="ACT"/>
    <property type="match status" value="2"/>
</dbReference>
<comment type="function">
    <text evidence="7">Modifies, by uridylylation and deuridylylation, the PII regulatory proteins (GlnB and homologs), in response to the nitrogen status of the cell that GlnD senses through the glutamine level. Under low glutamine levels, catalyzes the conversion of the PII proteins and UTP to PII-UMP and PPi, while under higher glutamine levels, GlnD hydrolyzes PII-UMP to PII and UMP (deuridylylation). Thus, controls uridylylation state and activity of the PII proteins, and plays an important role in the regulation of nitrogen metabolism.</text>
</comment>
<evidence type="ECO:0000313" key="10">
    <source>
        <dbReference type="EMBL" id="ROO83389.1"/>
    </source>
</evidence>
<name>A0A3N1CQ04_9ACTN</name>